<proteinExistence type="predicted"/>
<dbReference type="RefSeq" id="WP_060535058.1">
    <property type="nucleotide sequence ID" value="NZ_CP013023.1"/>
</dbReference>
<dbReference type="SUPFAM" id="SSF55729">
    <property type="entry name" value="Acyl-CoA N-acyltransferases (Nat)"/>
    <property type="match status" value="1"/>
</dbReference>
<evidence type="ECO:0000256" key="1">
    <source>
        <dbReference type="ARBA" id="ARBA00022679"/>
    </source>
</evidence>
<dbReference type="OrthoDB" id="9796171at2"/>
<protein>
    <submittedName>
        <fullName evidence="3">GNAT family N-acetyltransferase</fullName>
    </submittedName>
</protein>
<reference evidence="3 4" key="2">
    <citation type="journal article" date="2016" name="Int. J. Syst. Evol. Microbiol.">
        <title>Paenibacillus bovis sp. nov., isolated from raw yak (Bos grunniens) milk.</title>
        <authorList>
            <person name="Gao C."/>
            <person name="Han J."/>
            <person name="Liu Z."/>
            <person name="Xu X."/>
            <person name="Hang F."/>
            <person name="Wu Z."/>
        </authorList>
    </citation>
    <scope>NUCLEOTIDE SEQUENCE [LARGE SCALE GENOMIC DNA]</scope>
    <source>
        <strain evidence="3 4">BD3526</strain>
    </source>
</reference>
<name>A0A172ZH37_9BACL</name>
<organism evidence="3 4">
    <name type="scientific">Paenibacillus bovis</name>
    <dbReference type="NCBI Taxonomy" id="1616788"/>
    <lineage>
        <taxon>Bacteria</taxon>
        <taxon>Bacillati</taxon>
        <taxon>Bacillota</taxon>
        <taxon>Bacilli</taxon>
        <taxon>Bacillales</taxon>
        <taxon>Paenibacillaceae</taxon>
        <taxon>Paenibacillus</taxon>
    </lineage>
</organism>
<sequence length="151" mass="17310">MSEINIQNVPTDDPLYQQSLELRDRVLRQPLGMSLWNENLEGEAYATHIIALYDNKVVGVLLLKPIDSRTLQMKQVAVDPALRGQNIGRKLVHYAEHTAREEGYCDIMLHARQVAIPFYEKLAYQITGEPFTEIGIPHRIMVKSLIEQENI</sequence>
<dbReference type="GO" id="GO:0008080">
    <property type="term" value="F:N-acetyltransferase activity"/>
    <property type="evidence" value="ECO:0007669"/>
    <property type="project" value="InterPro"/>
</dbReference>
<dbReference type="Gene3D" id="3.40.630.30">
    <property type="match status" value="1"/>
</dbReference>
<dbReference type="CDD" id="cd04301">
    <property type="entry name" value="NAT_SF"/>
    <property type="match status" value="1"/>
</dbReference>
<dbReference type="Proteomes" id="UP000078148">
    <property type="component" value="Chromosome"/>
</dbReference>
<gene>
    <name evidence="3" type="ORF">AR543_13675</name>
</gene>
<keyword evidence="1 3" id="KW-0808">Transferase</keyword>
<reference evidence="4" key="1">
    <citation type="submission" date="2015-10" db="EMBL/GenBank/DDBJ databases">
        <title>Genome of Paenibacillus bovis sp. nov.</title>
        <authorList>
            <person name="Wu Z."/>
            <person name="Gao C."/>
            <person name="Liu Z."/>
            <person name="Zheng H."/>
        </authorList>
    </citation>
    <scope>NUCLEOTIDE SEQUENCE [LARGE SCALE GENOMIC DNA]</scope>
    <source>
        <strain evidence="4">BD3526</strain>
    </source>
</reference>
<evidence type="ECO:0000313" key="4">
    <source>
        <dbReference type="Proteomes" id="UP000078148"/>
    </source>
</evidence>
<keyword evidence="4" id="KW-1185">Reference proteome</keyword>
<dbReference type="Pfam" id="PF00583">
    <property type="entry name" value="Acetyltransf_1"/>
    <property type="match status" value="1"/>
</dbReference>
<dbReference type="PROSITE" id="PS51186">
    <property type="entry name" value="GNAT"/>
    <property type="match status" value="1"/>
</dbReference>
<dbReference type="PANTHER" id="PTHR13947">
    <property type="entry name" value="GNAT FAMILY N-ACETYLTRANSFERASE"/>
    <property type="match status" value="1"/>
</dbReference>
<feature type="domain" description="N-acetyltransferase" evidence="2">
    <location>
        <begin position="4"/>
        <end position="146"/>
    </location>
</feature>
<dbReference type="AlphaFoldDB" id="A0A172ZH37"/>
<dbReference type="PANTHER" id="PTHR13947:SF37">
    <property type="entry name" value="LD18367P"/>
    <property type="match status" value="1"/>
</dbReference>
<dbReference type="InterPro" id="IPR000182">
    <property type="entry name" value="GNAT_dom"/>
</dbReference>
<dbReference type="InterPro" id="IPR016181">
    <property type="entry name" value="Acyl_CoA_acyltransferase"/>
</dbReference>
<dbReference type="STRING" id="1616788.AR543_13675"/>
<accession>A0A172ZH37</accession>
<evidence type="ECO:0000259" key="2">
    <source>
        <dbReference type="PROSITE" id="PS51186"/>
    </source>
</evidence>
<dbReference type="InterPro" id="IPR050769">
    <property type="entry name" value="NAT_camello-type"/>
</dbReference>
<dbReference type="EMBL" id="CP013023">
    <property type="protein sequence ID" value="ANF96951.1"/>
    <property type="molecule type" value="Genomic_DNA"/>
</dbReference>
<dbReference type="KEGG" id="pbv:AR543_13675"/>
<evidence type="ECO:0000313" key="3">
    <source>
        <dbReference type="EMBL" id="ANF96951.1"/>
    </source>
</evidence>